<comment type="caution">
    <text evidence="10">The sequence shown here is derived from an EMBL/GenBank/DDBJ whole genome shotgun (WGS) entry which is preliminary data.</text>
</comment>
<evidence type="ECO:0000256" key="5">
    <source>
        <dbReference type="ARBA" id="ARBA00038781"/>
    </source>
</evidence>
<name>A0A166C9Z0_METOA</name>
<dbReference type="InterPro" id="IPR050093">
    <property type="entry name" value="ABC_SmlMolc_Importer"/>
</dbReference>
<evidence type="ECO:0000256" key="8">
    <source>
        <dbReference type="ARBA" id="ARBA00047936"/>
    </source>
</evidence>
<dbReference type="PANTHER" id="PTHR42781">
    <property type="entry name" value="SPERMIDINE/PUTRESCINE IMPORT ATP-BINDING PROTEIN POTA"/>
    <property type="match status" value="1"/>
</dbReference>
<dbReference type="PROSITE" id="PS50893">
    <property type="entry name" value="ABC_TRANSPORTER_2"/>
    <property type="match status" value="1"/>
</dbReference>
<sequence length="217" mass="24639">MFLEIIDLTVDLDDFKLDKINFSVNKGEYLILIGPTGSGKSVLLETIIGFYRQNSGLIKLNGKEITEVLPEKRNIGIVYQDHVLFPNMNVYENIKYGLKRDNSLTDDEIDKKIHKMARIMEIEHILDRNINTLSGGESQRTALVRTLIVEPELVLMDEPFSALDVTTQKRLTELIKTIGNNLGTTFVHVTHNFNDIWNLADKVGVMKKGELHQIGCL</sequence>
<keyword evidence="3 10" id="KW-0067">ATP-binding</keyword>
<dbReference type="GO" id="GO:0005524">
    <property type="term" value="F:ATP binding"/>
    <property type="evidence" value="ECO:0007669"/>
    <property type="project" value="UniProtKB-KW"/>
</dbReference>
<accession>A0A166C9Z0</accession>
<dbReference type="EMBL" id="LWMU01000011">
    <property type="protein sequence ID" value="KZX14282.1"/>
    <property type="molecule type" value="Genomic_DNA"/>
</dbReference>
<dbReference type="AlphaFoldDB" id="A0A166C9Z0"/>
<dbReference type="SMART" id="SM00382">
    <property type="entry name" value="AAA"/>
    <property type="match status" value="1"/>
</dbReference>
<dbReference type="GO" id="GO:1901238">
    <property type="term" value="F:ABC-type tungstate transporter activity"/>
    <property type="evidence" value="ECO:0007669"/>
    <property type="project" value="UniProtKB-EC"/>
</dbReference>
<dbReference type="InterPro" id="IPR027417">
    <property type="entry name" value="P-loop_NTPase"/>
</dbReference>
<feature type="domain" description="ABC transporter" evidence="9">
    <location>
        <begin position="1"/>
        <end position="217"/>
    </location>
</feature>
<gene>
    <name evidence="10" type="primary">cysA</name>
    <name evidence="10" type="ORF">MBORA_00560</name>
</gene>
<evidence type="ECO:0000256" key="6">
    <source>
        <dbReference type="ARBA" id="ARBA00039025"/>
    </source>
</evidence>
<protein>
    <recommendedName>
        <fullName evidence="7">Molybdate/tungstate import ATP-binding protein WtpC</fullName>
        <ecNumber evidence="6">7.3.2.6</ecNumber>
    </recommendedName>
</protein>
<dbReference type="EC" id="7.3.2.6" evidence="6"/>
<dbReference type="Proteomes" id="UP000077428">
    <property type="component" value="Unassembled WGS sequence"/>
</dbReference>
<comment type="subunit">
    <text evidence="5">The complex is composed of two ATP-binding proteins (WtpC), two transmembrane proteins (WtpB) and a solute-binding protein (WtpA).</text>
</comment>
<evidence type="ECO:0000259" key="9">
    <source>
        <dbReference type="PROSITE" id="PS50893"/>
    </source>
</evidence>
<dbReference type="Gene3D" id="3.40.50.300">
    <property type="entry name" value="P-loop containing nucleotide triphosphate hydrolases"/>
    <property type="match status" value="1"/>
</dbReference>
<dbReference type="STRING" id="66851.MBORA_00560"/>
<evidence type="ECO:0000313" key="11">
    <source>
        <dbReference type="Proteomes" id="UP000077428"/>
    </source>
</evidence>
<dbReference type="Pfam" id="PF00005">
    <property type="entry name" value="ABC_tran"/>
    <property type="match status" value="1"/>
</dbReference>
<comment type="catalytic activity">
    <reaction evidence="8">
        <text>tungstate(in) + ATP + H2O = tungstate(out) + ADP + phosphate + H(+)</text>
        <dbReference type="Rhea" id="RHEA:35027"/>
        <dbReference type="ChEBI" id="CHEBI:15377"/>
        <dbReference type="ChEBI" id="CHEBI:15378"/>
        <dbReference type="ChEBI" id="CHEBI:30616"/>
        <dbReference type="ChEBI" id="CHEBI:43474"/>
        <dbReference type="ChEBI" id="CHEBI:46502"/>
        <dbReference type="ChEBI" id="CHEBI:456216"/>
        <dbReference type="EC" id="7.3.2.6"/>
    </reaction>
</comment>
<dbReference type="SUPFAM" id="SSF52540">
    <property type="entry name" value="P-loop containing nucleoside triphosphate hydrolases"/>
    <property type="match status" value="1"/>
</dbReference>
<evidence type="ECO:0000313" key="10">
    <source>
        <dbReference type="EMBL" id="KZX14282.1"/>
    </source>
</evidence>
<evidence type="ECO:0000256" key="7">
    <source>
        <dbReference type="ARBA" id="ARBA00041133"/>
    </source>
</evidence>
<dbReference type="PATRIC" id="fig|66851.6.peg.69"/>
<dbReference type="RefSeq" id="WP_052331773.1">
    <property type="nucleotide sequence ID" value="NZ_CABMAB010000008.1"/>
</dbReference>
<dbReference type="PANTHER" id="PTHR42781:SF7">
    <property type="entry name" value="MOLYBDENUM ABC TRANSPORTER, ATP-BINDING PROTEIN"/>
    <property type="match status" value="1"/>
</dbReference>
<keyword evidence="2" id="KW-0547">Nucleotide-binding</keyword>
<keyword evidence="10" id="KW-0378">Hydrolase</keyword>
<keyword evidence="1" id="KW-0813">Transport</keyword>
<keyword evidence="11" id="KW-1185">Reference proteome</keyword>
<comment type="similarity">
    <text evidence="4">Belongs to the ABC transporter superfamily. Sulfate/tungstate importer (TC 3.A.1.6) family.</text>
</comment>
<evidence type="ECO:0000256" key="3">
    <source>
        <dbReference type="ARBA" id="ARBA00022840"/>
    </source>
</evidence>
<dbReference type="InterPro" id="IPR003593">
    <property type="entry name" value="AAA+_ATPase"/>
</dbReference>
<dbReference type="GO" id="GO:0016887">
    <property type="term" value="F:ATP hydrolysis activity"/>
    <property type="evidence" value="ECO:0007669"/>
    <property type="project" value="InterPro"/>
</dbReference>
<evidence type="ECO:0000256" key="4">
    <source>
        <dbReference type="ARBA" id="ARBA00038307"/>
    </source>
</evidence>
<dbReference type="InterPro" id="IPR003439">
    <property type="entry name" value="ABC_transporter-like_ATP-bd"/>
</dbReference>
<organism evidence="10 11">
    <name type="scientific">Methanobrevibacter oralis</name>
    <dbReference type="NCBI Taxonomy" id="66851"/>
    <lineage>
        <taxon>Archaea</taxon>
        <taxon>Methanobacteriati</taxon>
        <taxon>Methanobacteriota</taxon>
        <taxon>Methanomada group</taxon>
        <taxon>Methanobacteria</taxon>
        <taxon>Methanobacteriales</taxon>
        <taxon>Methanobacteriaceae</taxon>
        <taxon>Methanobrevibacter</taxon>
    </lineage>
</organism>
<evidence type="ECO:0000256" key="1">
    <source>
        <dbReference type="ARBA" id="ARBA00022448"/>
    </source>
</evidence>
<evidence type="ECO:0000256" key="2">
    <source>
        <dbReference type="ARBA" id="ARBA00022741"/>
    </source>
</evidence>
<reference evidence="11" key="1">
    <citation type="journal article" date="2016" name="Genome Announc.">
        <title>Draft Genome Sequences of Methanobrevibacter curvatus DSM11111, Methanobrevibacter cuticularis DSM11139, Methanobrevibacter filiformis DSM11501, and Methanobrevibacter oralis DSM7256.</title>
        <authorList>
            <person name="Poehlein A."/>
            <person name="Seedorf H."/>
        </authorList>
    </citation>
    <scope>NUCLEOTIDE SEQUENCE [LARGE SCALE GENOMIC DNA]</scope>
    <source>
        <strain evidence="11">DSM 7256 / JCM 30027 / ZR</strain>
    </source>
</reference>
<proteinExistence type="inferred from homology"/>